<dbReference type="Pfam" id="PF08246">
    <property type="entry name" value="Inhibitor_I29"/>
    <property type="match status" value="1"/>
</dbReference>
<dbReference type="EnsemblPlants" id="AET5Gv20913000.1">
    <property type="protein sequence ID" value="AET5Gv20913000.1"/>
    <property type="gene ID" value="AET5Gv20913000"/>
</dbReference>
<feature type="domain" description="Cathepsin propeptide inhibitor" evidence="2">
    <location>
        <begin position="132"/>
        <end position="187"/>
    </location>
</feature>
<name>A0A453LUR4_AEGTS</name>
<dbReference type="Proteomes" id="UP000015105">
    <property type="component" value="Chromosome 5D"/>
</dbReference>
<dbReference type="STRING" id="200361.A0A453LUR4"/>
<keyword evidence="4" id="KW-1185">Reference proteome</keyword>
<evidence type="ECO:0000256" key="1">
    <source>
        <dbReference type="SAM" id="MobiDB-lite"/>
    </source>
</evidence>
<feature type="region of interest" description="Disordered" evidence="1">
    <location>
        <begin position="1"/>
        <end position="28"/>
    </location>
</feature>
<dbReference type="Gramene" id="AET5Gv20913000.1">
    <property type="protein sequence ID" value="AET5Gv20913000.1"/>
    <property type="gene ID" value="AET5Gv20913000"/>
</dbReference>
<proteinExistence type="predicted"/>
<dbReference type="InterPro" id="IPR038765">
    <property type="entry name" value="Papain-like_cys_pep_sf"/>
</dbReference>
<sequence length="240" mass="27241">MLVRKGKREEPRDPSLHRRRQARHPHPSRSILYMVSMLWRASRDLARAARTIASAGRWAPPVTVARSAPSDLSGRLSFHSGIDTNTPRSTYAAPDELASSPSCTPHPDPGTDEVILPSDKDLESEEALWALYKRWCKSFNEERDYDEMVRRFDTFKDSVRMVDSVNKANLPYTLKLSQFADGKLAEYVVPKVFDEQRYRPDSATSVKGEAFIYAGEDDVPEHPQMRFKFSESGGPIIPLE</sequence>
<reference evidence="4" key="1">
    <citation type="journal article" date="2014" name="Science">
        <title>Ancient hybridizations among the ancestral genomes of bread wheat.</title>
        <authorList>
            <consortium name="International Wheat Genome Sequencing Consortium,"/>
            <person name="Marcussen T."/>
            <person name="Sandve S.R."/>
            <person name="Heier L."/>
            <person name="Spannagl M."/>
            <person name="Pfeifer M."/>
            <person name="Jakobsen K.S."/>
            <person name="Wulff B.B."/>
            <person name="Steuernagel B."/>
            <person name="Mayer K.F."/>
            <person name="Olsen O.A."/>
        </authorList>
    </citation>
    <scope>NUCLEOTIDE SEQUENCE [LARGE SCALE GENOMIC DNA]</scope>
    <source>
        <strain evidence="4">cv. AL8/78</strain>
    </source>
</reference>
<accession>A0A453LUR4</accession>
<dbReference type="Gene3D" id="1.10.287.2250">
    <property type="match status" value="1"/>
</dbReference>
<reference evidence="3" key="4">
    <citation type="submission" date="2019-03" db="UniProtKB">
        <authorList>
            <consortium name="EnsemblPlants"/>
        </authorList>
    </citation>
    <scope>IDENTIFICATION</scope>
</reference>
<evidence type="ECO:0000313" key="4">
    <source>
        <dbReference type="Proteomes" id="UP000015105"/>
    </source>
</evidence>
<reference evidence="4" key="2">
    <citation type="journal article" date="2017" name="Nat. Plants">
        <title>The Aegilops tauschii genome reveals multiple impacts of transposons.</title>
        <authorList>
            <person name="Zhao G."/>
            <person name="Zou C."/>
            <person name="Li K."/>
            <person name="Wang K."/>
            <person name="Li T."/>
            <person name="Gao L."/>
            <person name="Zhang X."/>
            <person name="Wang H."/>
            <person name="Yang Z."/>
            <person name="Liu X."/>
            <person name="Jiang W."/>
            <person name="Mao L."/>
            <person name="Kong X."/>
            <person name="Jiao Y."/>
            <person name="Jia J."/>
        </authorList>
    </citation>
    <scope>NUCLEOTIDE SEQUENCE [LARGE SCALE GENOMIC DNA]</scope>
    <source>
        <strain evidence="4">cv. AL8/78</strain>
    </source>
</reference>
<reference evidence="3" key="3">
    <citation type="journal article" date="2017" name="Nature">
        <title>Genome sequence of the progenitor of the wheat D genome Aegilops tauschii.</title>
        <authorList>
            <person name="Luo M.C."/>
            <person name="Gu Y.Q."/>
            <person name="Puiu D."/>
            <person name="Wang H."/>
            <person name="Twardziok S.O."/>
            <person name="Deal K.R."/>
            <person name="Huo N."/>
            <person name="Zhu T."/>
            <person name="Wang L."/>
            <person name="Wang Y."/>
            <person name="McGuire P.E."/>
            <person name="Liu S."/>
            <person name="Long H."/>
            <person name="Ramasamy R.K."/>
            <person name="Rodriguez J.C."/>
            <person name="Van S.L."/>
            <person name="Yuan L."/>
            <person name="Wang Z."/>
            <person name="Xia Z."/>
            <person name="Xiao L."/>
            <person name="Anderson O.D."/>
            <person name="Ouyang S."/>
            <person name="Liang Y."/>
            <person name="Zimin A.V."/>
            <person name="Pertea G."/>
            <person name="Qi P."/>
            <person name="Bennetzen J.L."/>
            <person name="Dai X."/>
            <person name="Dawson M.W."/>
            <person name="Muller H.G."/>
            <person name="Kugler K."/>
            <person name="Rivarola-Duarte L."/>
            <person name="Spannagl M."/>
            <person name="Mayer K.F.X."/>
            <person name="Lu F.H."/>
            <person name="Bevan M.W."/>
            <person name="Leroy P."/>
            <person name="Li P."/>
            <person name="You F.M."/>
            <person name="Sun Q."/>
            <person name="Liu Z."/>
            <person name="Lyons E."/>
            <person name="Wicker T."/>
            <person name="Salzberg S.L."/>
            <person name="Devos K.M."/>
            <person name="Dvorak J."/>
        </authorList>
    </citation>
    <scope>NUCLEOTIDE SEQUENCE [LARGE SCALE GENOMIC DNA]</scope>
    <source>
        <strain evidence="3">cv. AL8/78</strain>
    </source>
</reference>
<protein>
    <recommendedName>
        <fullName evidence="2">Cathepsin propeptide inhibitor domain-containing protein</fullName>
    </recommendedName>
</protein>
<dbReference type="SMART" id="SM00848">
    <property type="entry name" value="Inhibitor_I29"/>
    <property type="match status" value="1"/>
</dbReference>
<feature type="compositionally biased region" description="Basic and acidic residues" evidence="1">
    <location>
        <begin position="7"/>
        <end position="16"/>
    </location>
</feature>
<feature type="compositionally biased region" description="Basic residues" evidence="1">
    <location>
        <begin position="17"/>
        <end position="27"/>
    </location>
</feature>
<feature type="region of interest" description="Disordered" evidence="1">
    <location>
        <begin position="78"/>
        <end position="110"/>
    </location>
</feature>
<reference evidence="3" key="5">
    <citation type="journal article" date="2021" name="G3 (Bethesda)">
        <title>Aegilops tauschii genome assembly Aet v5.0 features greater sequence contiguity and improved annotation.</title>
        <authorList>
            <person name="Wang L."/>
            <person name="Zhu T."/>
            <person name="Rodriguez J.C."/>
            <person name="Deal K.R."/>
            <person name="Dubcovsky J."/>
            <person name="McGuire P.E."/>
            <person name="Lux T."/>
            <person name="Spannagl M."/>
            <person name="Mayer K.F.X."/>
            <person name="Baldrich P."/>
            <person name="Meyers B.C."/>
            <person name="Huo N."/>
            <person name="Gu Y.Q."/>
            <person name="Zhou H."/>
            <person name="Devos K.M."/>
            <person name="Bennetzen J.L."/>
            <person name="Unver T."/>
            <person name="Budak H."/>
            <person name="Gulick P.J."/>
            <person name="Galiba G."/>
            <person name="Kalapos B."/>
            <person name="Nelson D.R."/>
            <person name="Li P."/>
            <person name="You F.M."/>
            <person name="Luo M.C."/>
            <person name="Dvorak J."/>
        </authorList>
    </citation>
    <scope>NUCLEOTIDE SEQUENCE [LARGE SCALE GENOMIC DNA]</scope>
    <source>
        <strain evidence="3">cv. AL8/78</strain>
    </source>
</reference>
<dbReference type="SUPFAM" id="SSF54001">
    <property type="entry name" value="Cysteine proteinases"/>
    <property type="match status" value="1"/>
</dbReference>
<evidence type="ECO:0000313" key="3">
    <source>
        <dbReference type="EnsemblPlants" id="AET5Gv20913000.1"/>
    </source>
</evidence>
<dbReference type="AlphaFoldDB" id="A0A453LUR4"/>
<dbReference type="InterPro" id="IPR013201">
    <property type="entry name" value="Prot_inhib_I29"/>
</dbReference>
<evidence type="ECO:0000259" key="2">
    <source>
        <dbReference type="SMART" id="SM00848"/>
    </source>
</evidence>
<organism evidence="3 4">
    <name type="scientific">Aegilops tauschii subsp. strangulata</name>
    <name type="common">Goatgrass</name>
    <dbReference type="NCBI Taxonomy" id="200361"/>
    <lineage>
        <taxon>Eukaryota</taxon>
        <taxon>Viridiplantae</taxon>
        <taxon>Streptophyta</taxon>
        <taxon>Embryophyta</taxon>
        <taxon>Tracheophyta</taxon>
        <taxon>Spermatophyta</taxon>
        <taxon>Magnoliopsida</taxon>
        <taxon>Liliopsida</taxon>
        <taxon>Poales</taxon>
        <taxon>Poaceae</taxon>
        <taxon>BOP clade</taxon>
        <taxon>Pooideae</taxon>
        <taxon>Triticodae</taxon>
        <taxon>Triticeae</taxon>
        <taxon>Triticinae</taxon>
        <taxon>Aegilops</taxon>
    </lineage>
</organism>